<evidence type="ECO:0000313" key="1">
    <source>
        <dbReference type="EMBL" id="CAI9957915.1"/>
    </source>
</evidence>
<dbReference type="EMBL" id="CAXDID020000329">
    <property type="protein sequence ID" value="CAL6077571.1"/>
    <property type="molecule type" value="Genomic_DNA"/>
</dbReference>
<dbReference type="EMBL" id="CAXDID020000277">
    <property type="protein sequence ID" value="CAL6069375.1"/>
    <property type="molecule type" value="Genomic_DNA"/>
</dbReference>
<dbReference type="Gene3D" id="3.40.50.300">
    <property type="entry name" value="P-loop containing nucleotide triphosphate hydrolases"/>
    <property type="match status" value="1"/>
</dbReference>
<dbReference type="InterPro" id="IPR027417">
    <property type="entry name" value="P-loop_NTPase"/>
</dbReference>
<evidence type="ECO:0000313" key="5">
    <source>
        <dbReference type="Proteomes" id="UP001642409"/>
    </source>
</evidence>
<dbReference type="Proteomes" id="UP001642409">
    <property type="component" value="Unassembled WGS sequence"/>
</dbReference>
<evidence type="ECO:0000313" key="3">
    <source>
        <dbReference type="EMBL" id="CAL6069375.1"/>
    </source>
</evidence>
<dbReference type="SUPFAM" id="SSF52540">
    <property type="entry name" value="P-loop containing nucleoside triphosphate hydrolases"/>
    <property type="match status" value="1"/>
</dbReference>
<sequence length="223" mass="26209">MPVQLQNQLNIVILGDQQPASYVAKKLWQYSNYVGSFESVSQQQIKVKLNGEKYQLNFKKCCNSMLLQCYSNSDVVVLCYSTTEEQYQKKLINNWYSDIYYQMEGIPIVLVGVNQEQQCMDLKVQNKLQKEIYAKFFVPFLYELDNTYLMMENIVECTLKKENAEIRDSDLPNCSETFIFVNNIDEQYQFDIVLTLQSFQFVDSYVLVQKSKIYLEVIIIVNI</sequence>
<reference evidence="1" key="1">
    <citation type="submission" date="2023-06" db="EMBL/GenBank/DDBJ databases">
        <authorList>
            <person name="Kurt Z."/>
        </authorList>
    </citation>
    <scope>NUCLEOTIDE SEQUENCE</scope>
</reference>
<evidence type="ECO:0000313" key="4">
    <source>
        <dbReference type="EMBL" id="CAL6077571.1"/>
    </source>
</evidence>
<name>A0AA86QFS4_9EUKA</name>
<reference evidence="3 5" key="2">
    <citation type="submission" date="2024-07" db="EMBL/GenBank/DDBJ databases">
        <authorList>
            <person name="Akdeniz Z."/>
        </authorList>
    </citation>
    <scope>NUCLEOTIDE SEQUENCE [LARGE SCALE GENOMIC DNA]</scope>
</reference>
<gene>
    <name evidence="1" type="ORF">HINF_LOCUS45560</name>
    <name evidence="2" type="ORF">HINF_LOCUS49369</name>
    <name evidence="3" type="ORF">HINF_LOCUS53949</name>
    <name evidence="4" type="ORF">HINF_LOCUS58456</name>
</gene>
<accession>A0AA86QFS4</accession>
<comment type="caution">
    <text evidence="1">The sequence shown here is derived from an EMBL/GenBank/DDBJ whole genome shotgun (WGS) entry which is preliminary data.</text>
</comment>
<dbReference type="EMBL" id="CATOUU010000895">
    <property type="protein sequence ID" value="CAI9957915.1"/>
    <property type="molecule type" value="Genomic_DNA"/>
</dbReference>
<proteinExistence type="predicted"/>
<evidence type="ECO:0000313" key="2">
    <source>
        <dbReference type="EMBL" id="CAI9961724.1"/>
    </source>
</evidence>
<organism evidence="1">
    <name type="scientific">Hexamita inflata</name>
    <dbReference type="NCBI Taxonomy" id="28002"/>
    <lineage>
        <taxon>Eukaryota</taxon>
        <taxon>Metamonada</taxon>
        <taxon>Diplomonadida</taxon>
        <taxon>Hexamitidae</taxon>
        <taxon>Hexamitinae</taxon>
        <taxon>Hexamita</taxon>
    </lineage>
</organism>
<keyword evidence="5" id="KW-1185">Reference proteome</keyword>
<protein>
    <submittedName>
        <fullName evidence="1">Small GTPase</fullName>
    </submittedName>
    <submittedName>
        <fullName evidence="3">Small_GTPase</fullName>
    </submittedName>
</protein>
<dbReference type="EMBL" id="CATOUU010000944">
    <property type="protein sequence ID" value="CAI9961724.1"/>
    <property type="molecule type" value="Genomic_DNA"/>
</dbReference>
<dbReference type="AlphaFoldDB" id="A0AA86QFS4"/>